<dbReference type="Proteomes" id="UP000887578">
    <property type="component" value="Unplaced"/>
</dbReference>
<reference evidence="5" key="1">
    <citation type="submission" date="2022-11" db="UniProtKB">
        <authorList>
            <consortium name="WormBaseParasite"/>
        </authorList>
    </citation>
    <scope>IDENTIFICATION</scope>
</reference>
<dbReference type="WBParaSite" id="PDA_v2.g11083.t1">
    <property type="protein sequence ID" value="PDA_v2.g11083.t1"/>
    <property type="gene ID" value="PDA_v2.g11083"/>
</dbReference>
<dbReference type="PROSITE" id="PS51904">
    <property type="entry name" value="GLYCOSYL_HYDROL_F25_2"/>
    <property type="match status" value="1"/>
</dbReference>
<name>A0A914P8P7_9BILA</name>
<dbReference type="PANTHER" id="PTHR23208:SF36">
    <property type="entry name" value="LYSOZYME-RELATED"/>
    <property type="match status" value="1"/>
</dbReference>
<proteinExistence type="inferred from homology"/>
<dbReference type="SUPFAM" id="SSF51445">
    <property type="entry name" value="(Trans)glycosidases"/>
    <property type="match status" value="1"/>
</dbReference>
<dbReference type="GO" id="GO:0009253">
    <property type="term" value="P:peptidoglycan catabolic process"/>
    <property type="evidence" value="ECO:0007669"/>
    <property type="project" value="InterPro"/>
</dbReference>
<dbReference type="PANTHER" id="PTHR23208">
    <property type="entry name" value="LYSOZYME PROTEIN"/>
    <property type="match status" value="1"/>
</dbReference>
<sequence length="218" mass="25054">MNLFKIIFLCSLISPTISHYGFDSINPISVKNFTCFRENHGYEFYIGRVYKSIGELDSTVIENIKNARKAGFQFVDGYIFPCLLVPCISIKQQIEETLKWIKEQGGQIGRLWISVQGAELYWTDEKPLNQAIIFEAVKQTEAMGFKVGIYTNSTHWNQIVGNDWNVVAEKPLWLDNWSGNGSFENFVPFGGWKIPTMQQFDVERGTDCGVVINRNWYP</sequence>
<evidence type="ECO:0000256" key="2">
    <source>
        <dbReference type="ARBA" id="ARBA00022729"/>
    </source>
</evidence>
<dbReference type="GO" id="GO:0016998">
    <property type="term" value="P:cell wall macromolecule catabolic process"/>
    <property type="evidence" value="ECO:0007669"/>
    <property type="project" value="InterPro"/>
</dbReference>
<dbReference type="InterPro" id="IPR002053">
    <property type="entry name" value="Glyco_hydro_25"/>
</dbReference>
<dbReference type="GO" id="GO:0007165">
    <property type="term" value="P:signal transduction"/>
    <property type="evidence" value="ECO:0007669"/>
    <property type="project" value="TreeGrafter"/>
</dbReference>
<feature type="chain" id="PRO_5036811201" evidence="3">
    <location>
        <begin position="19"/>
        <end position="218"/>
    </location>
</feature>
<accession>A0A914P8P7</accession>
<feature type="signal peptide" evidence="3">
    <location>
        <begin position="1"/>
        <end position="18"/>
    </location>
</feature>
<evidence type="ECO:0000313" key="4">
    <source>
        <dbReference type="Proteomes" id="UP000887578"/>
    </source>
</evidence>
<dbReference type="InterPro" id="IPR017853">
    <property type="entry name" value="GH"/>
</dbReference>
<evidence type="ECO:0000256" key="1">
    <source>
        <dbReference type="ARBA" id="ARBA00010646"/>
    </source>
</evidence>
<protein>
    <submittedName>
        <fullName evidence="5">Lysozyme</fullName>
    </submittedName>
</protein>
<evidence type="ECO:0000313" key="5">
    <source>
        <dbReference type="WBParaSite" id="PDA_v2.g11083.t1"/>
    </source>
</evidence>
<dbReference type="AlphaFoldDB" id="A0A914P8P7"/>
<keyword evidence="2 3" id="KW-0732">Signal</keyword>
<dbReference type="GO" id="GO:0003796">
    <property type="term" value="F:lysozyme activity"/>
    <property type="evidence" value="ECO:0007669"/>
    <property type="project" value="InterPro"/>
</dbReference>
<keyword evidence="4" id="KW-1185">Reference proteome</keyword>
<dbReference type="GO" id="GO:0045087">
    <property type="term" value="P:innate immune response"/>
    <property type="evidence" value="ECO:0007669"/>
    <property type="project" value="TreeGrafter"/>
</dbReference>
<comment type="similarity">
    <text evidence="1">Belongs to the glycosyl hydrolase 25 family.</text>
</comment>
<dbReference type="InterPro" id="IPR051595">
    <property type="entry name" value="GH25_Enzymes"/>
</dbReference>
<dbReference type="Gene3D" id="3.20.20.80">
    <property type="entry name" value="Glycosidases"/>
    <property type="match status" value="1"/>
</dbReference>
<organism evidence="4 5">
    <name type="scientific">Panagrolaimus davidi</name>
    <dbReference type="NCBI Taxonomy" id="227884"/>
    <lineage>
        <taxon>Eukaryota</taxon>
        <taxon>Metazoa</taxon>
        <taxon>Ecdysozoa</taxon>
        <taxon>Nematoda</taxon>
        <taxon>Chromadorea</taxon>
        <taxon>Rhabditida</taxon>
        <taxon>Tylenchina</taxon>
        <taxon>Panagrolaimomorpha</taxon>
        <taxon>Panagrolaimoidea</taxon>
        <taxon>Panagrolaimidae</taxon>
        <taxon>Panagrolaimus</taxon>
    </lineage>
</organism>
<evidence type="ECO:0000256" key="3">
    <source>
        <dbReference type="SAM" id="SignalP"/>
    </source>
</evidence>